<dbReference type="EC" id="7.1.1.9" evidence="3"/>
<evidence type="ECO:0000256" key="7">
    <source>
        <dbReference type="ARBA" id="ARBA00022723"/>
    </source>
</evidence>
<evidence type="ECO:0000256" key="1">
    <source>
        <dbReference type="ARBA" id="ARBA00004141"/>
    </source>
</evidence>
<feature type="transmembrane region" description="Helical" evidence="17">
    <location>
        <begin position="20"/>
        <end position="46"/>
    </location>
</feature>
<feature type="domain" description="Cytochrome oxidase subunit II copper A binding" evidence="18">
    <location>
        <begin position="97"/>
        <end position="226"/>
    </location>
</feature>
<dbReference type="PROSITE" id="PS00078">
    <property type="entry name" value="COX2"/>
    <property type="match status" value="1"/>
</dbReference>
<dbReference type="Gene3D" id="1.10.287.90">
    <property type="match status" value="1"/>
</dbReference>
<keyword evidence="12 17" id="KW-0472">Membrane</keyword>
<keyword evidence="10 17" id="KW-1133">Transmembrane helix</keyword>
<evidence type="ECO:0000256" key="8">
    <source>
        <dbReference type="ARBA" id="ARBA00022967"/>
    </source>
</evidence>
<evidence type="ECO:0000256" key="6">
    <source>
        <dbReference type="ARBA" id="ARBA00022692"/>
    </source>
</evidence>
<accession>A0A939RUY4</accession>
<dbReference type="SUPFAM" id="SSF49503">
    <property type="entry name" value="Cupredoxins"/>
    <property type="match status" value="1"/>
</dbReference>
<dbReference type="Proteomes" id="UP000664209">
    <property type="component" value="Unassembled WGS sequence"/>
</dbReference>
<keyword evidence="11" id="KW-0186">Copper</keyword>
<dbReference type="GO" id="GO:0016491">
    <property type="term" value="F:oxidoreductase activity"/>
    <property type="evidence" value="ECO:0007669"/>
    <property type="project" value="InterPro"/>
</dbReference>
<evidence type="ECO:0000256" key="17">
    <source>
        <dbReference type="SAM" id="Phobius"/>
    </source>
</evidence>
<dbReference type="InterPro" id="IPR045187">
    <property type="entry name" value="CcO_II"/>
</dbReference>
<dbReference type="InterPro" id="IPR014222">
    <property type="entry name" value="Cyt_c_oxidase_su2"/>
</dbReference>
<dbReference type="SUPFAM" id="SSF81464">
    <property type="entry name" value="Cytochrome c oxidase subunit II-like, transmembrane region"/>
    <property type="match status" value="1"/>
</dbReference>
<reference evidence="19" key="1">
    <citation type="submission" date="2021-03" db="EMBL/GenBank/DDBJ databases">
        <title>Actinotalea soli sp. nov., isolated from soil.</title>
        <authorList>
            <person name="Ping W."/>
            <person name="Zhang J."/>
        </authorList>
    </citation>
    <scope>NUCLEOTIDE SEQUENCE</scope>
    <source>
        <strain evidence="19">BY-33</strain>
    </source>
</reference>
<comment type="function">
    <text evidence="13">Subunits I and II form the functional core of the enzyme complex. Electrons originating in cytochrome c are transferred via heme a and Cu(A) to the binuclear center formed by heme a3 and Cu(B).</text>
</comment>
<evidence type="ECO:0000256" key="15">
    <source>
        <dbReference type="ARBA" id="ARBA00047816"/>
    </source>
</evidence>
<evidence type="ECO:0000256" key="16">
    <source>
        <dbReference type="SAM" id="MobiDB-lite"/>
    </source>
</evidence>
<dbReference type="Gene3D" id="2.60.40.420">
    <property type="entry name" value="Cupredoxins - blue copper proteins"/>
    <property type="match status" value="1"/>
</dbReference>
<organism evidence="19 20">
    <name type="scientific">Actinotalea soli</name>
    <dbReference type="NCBI Taxonomy" id="2819234"/>
    <lineage>
        <taxon>Bacteria</taxon>
        <taxon>Bacillati</taxon>
        <taxon>Actinomycetota</taxon>
        <taxon>Actinomycetes</taxon>
        <taxon>Micrococcales</taxon>
        <taxon>Cellulomonadaceae</taxon>
        <taxon>Actinotalea</taxon>
    </lineage>
</organism>
<evidence type="ECO:0000256" key="9">
    <source>
        <dbReference type="ARBA" id="ARBA00022982"/>
    </source>
</evidence>
<evidence type="ECO:0000256" key="14">
    <source>
        <dbReference type="ARBA" id="ARBA00031399"/>
    </source>
</evidence>
<dbReference type="PROSITE" id="PS50857">
    <property type="entry name" value="COX2_CUA"/>
    <property type="match status" value="1"/>
</dbReference>
<dbReference type="GO" id="GO:0016020">
    <property type="term" value="C:membrane"/>
    <property type="evidence" value="ECO:0007669"/>
    <property type="project" value="UniProtKB-SubCell"/>
</dbReference>
<evidence type="ECO:0000256" key="2">
    <source>
        <dbReference type="ARBA" id="ARBA00007866"/>
    </source>
</evidence>
<feature type="region of interest" description="Disordered" evidence="16">
    <location>
        <begin position="231"/>
        <end position="257"/>
    </location>
</feature>
<protein>
    <recommendedName>
        <fullName evidence="3">cytochrome-c oxidase</fullName>
        <ecNumber evidence="3">7.1.1.9</ecNumber>
    </recommendedName>
    <alternativeName>
        <fullName evidence="14">Cytochrome aa3 subunit 2</fullName>
    </alternativeName>
</protein>
<dbReference type="NCBIfam" id="TIGR02866">
    <property type="entry name" value="CoxB"/>
    <property type="match status" value="1"/>
</dbReference>
<evidence type="ECO:0000313" key="20">
    <source>
        <dbReference type="Proteomes" id="UP000664209"/>
    </source>
</evidence>
<name>A0A939RUY4_9CELL</name>
<gene>
    <name evidence="19" type="primary">coxB</name>
    <name evidence="19" type="ORF">J4G33_02130</name>
</gene>
<dbReference type="CDD" id="cd13919">
    <property type="entry name" value="CuRO_HCO_II_like_5"/>
    <property type="match status" value="1"/>
</dbReference>
<comment type="caution">
    <text evidence="19">The sequence shown here is derived from an EMBL/GenBank/DDBJ whole genome shotgun (WGS) entry which is preliminary data.</text>
</comment>
<comment type="subcellular location">
    <subcellularLocation>
        <location evidence="1">Membrane</location>
        <topology evidence="1">Multi-pass membrane protein</topology>
    </subcellularLocation>
</comment>
<sequence>MPGYDDGQQVTNMTERITNLWTGSWIAALIVGAITWGLIIWCVAVYRKRKDDDTLPVQLRYHVPLEIMYVILPILMVGVLFFFTARDMDAIEDTDADPDVVVQVYGKQWSWDFNYVDEDVYDTGVHVIDIGEPGNPERLPTLYLPVDERVEFELRSRDVIHSFWVPAFLYKKDMFPGNHINTFQVVPTREGVYAGKCAELCGQHHAGMLFNVAVVSREEYDAHIESLRAAGQTGQLGPELDRQQTRGDDNATAAGEG</sequence>
<keyword evidence="7" id="KW-0479">Metal-binding</keyword>
<dbReference type="AlphaFoldDB" id="A0A939RUY4"/>
<keyword evidence="6 17" id="KW-0812">Transmembrane</keyword>
<dbReference type="InterPro" id="IPR001505">
    <property type="entry name" value="Copper_CuA"/>
</dbReference>
<feature type="compositionally biased region" description="Basic and acidic residues" evidence="16">
    <location>
        <begin position="239"/>
        <end position="249"/>
    </location>
</feature>
<comment type="catalytic activity">
    <reaction evidence="15">
        <text>4 Fe(II)-[cytochrome c] + O2 + 8 H(+)(in) = 4 Fe(III)-[cytochrome c] + 2 H2O + 4 H(+)(out)</text>
        <dbReference type="Rhea" id="RHEA:11436"/>
        <dbReference type="Rhea" id="RHEA-COMP:10350"/>
        <dbReference type="Rhea" id="RHEA-COMP:14399"/>
        <dbReference type="ChEBI" id="CHEBI:15377"/>
        <dbReference type="ChEBI" id="CHEBI:15378"/>
        <dbReference type="ChEBI" id="CHEBI:15379"/>
        <dbReference type="ChEBI" id="CHEBI:29033"/>
        <dbReference type="ChEBI" id="CHEBI:29034"/>
        <dbReference type="EC" id="7.1.1.9"/>
    </reaction>
</comment>
<dbReference type="PANTHER" id="PTHR22888">
    <property type="entry name" value="CYTOCHROME C OXIDASE, SUBUNIT II"/>
    <property type="match status" value="1"/>
</dbReference>
<proteinExistence type="inferred from homology"/>
<dbReference type="Pfam" id="PF00116">
    <property type="entry name" value="COX2"/>
    <property type="match status" value="1"/>
</dbReference>
<evidence type="ECO:0000256" key="12">
    <source>
        <dbReference type="ARBA" id="ARBA00023136"/>
    </source>
</evidence>
<dbReference type="InterPro" id="IPR008972">
    <property type="entry name" value="Cupredoxin"/>
</dbReference>
<keyword evidence="4" id="KW-0813">Transport</keyword>
<evidence type="ECO:0000256" key="3">
    <source>
        <dbReference type="ARBA" id="ARBA00012949"/>
    </source>
</evidence>
<keyword evidence="5" id="KW-0679">Respiratory chain</keyword>
<dbReference type="PRINTS" id="PR01166">
    <property type="entry name" value="CYCOXIDASEII"/>
</dbReference>
<dbReference type="InterPro" id="IPR002429">
    <property type="entry name" value="CcO_II-like_C"/>
</dbReference>
<evidence type="ECO:0000256" key="10">
    <source>
        <dbReference type="ARBA" id="ARBA00022989"/>
    </source>
</evidence>
<keyword evidence="20" id="KW-1185">Reference proteome</keyword>
<evidence type="ECO:0000256" key="5">
    <source>
        <dbReference type="ARBA" id="ARBA00022660"/>
    </source>
</evidence>
<evidence type="ECO:0000256" key="11">
    <source>
        <dbReference type="ARBA" id="ARBA00023008"/>
    </source>
</evidence>
<evidence type="ECO:0000259" key="18">
    <source>
        <dbReference type="PROSITE" id="PS50857"/>
    </source>
</evidence>
<evidence type="ECO:0000256" key="4">
    <source>
        <dbReference type="ARBA" id="ARBA00022448"/>
    </source>
</evidence>
<dbReference type="GO" id="GO:0004129">
    <property type="term" value="F:cytochrome-c oxidase activity"/>
    <property type="evidence" value="ECO:0007669"/>
    <property type="project" value="UniProtKB-EC"/>
</dbReference>
<evidence type="ECO:0000256" key="13">
    <source>
        <dbReference type="ARBA" id="ARBA00024688"/>
    </source>
</evidence>
<keyword evidence="9" id="KW-0249">Electron transport</keyword>
<evidence type="ECO:0000313" key="19">
    <source>
        <dbReference type="EMBL" id="MBO1750596.1"/>
    </source>
</evidence>
<dbReference type="EMBL" id="JAGEMK010000001">
    <property type="protein sequence ID" value="MBO1750596.1"/>
    <property type="molecule type" value="Genomic_DNA"/>
</dbReference>
<comment type="similarity">
    <text evidence="2">Belongs to the cytochrome c oxidase subunit 2 family.</text>
</comment>
<dbReference type="GO" id="GO:0042773">
    <property type="term" value="P:ATP synthesis coupled electron transport"/>
    <property type="evidence" value="ECO:0007669"/>
    <property type="project" value="TreeGrafter"/>
</dbReference>
<dbReference type="InterPro" id="IPR036257">
    <property type="entry name" value="Cyt_c_oxidase_su2_TM_sf"/>
</dbReference>
<dbReference type="GO" id="GO:0005507">
    <property type="term" value="F:copper ion binding"/>
    <property type="evidence" value="ECO:0007669"/>
    <property type="project" value="InterPro"/>
</dbReference>
<dbReference type="PANTHER" id="PTHR22888:SF9">
    <property type="entry name" value="CYTOCHROME C OXIDASE SUBUNIT 2"/>
    <property type="match status" value="1"/>
</dbReference>
<keyword evidence="8" id="KW-1278">Translocase</keyword>
<feature type="transmembrane region" description="Helical" evidence="17">
    <location>
        <begin position="67"/>
        <end position="85"/>
    </location>
</feature>